<dbReference type="Proteomes" id="UP000886381">
    <property type="component" value="Unassembled WGS sequence"/>
</dbReference>
<gene>
    <name evidence="1" type="ORF">ENH14_02635</name>
</gene>
<evidence type="ECO:0000313" key="1">
    <source>
        <dbReference type="EMBL" id="HDL60333.1"/>
    </source>
</evidence>
<dbReference type="SUPFAM" id="SSF48371">
    <property type="entry name" value="ARM repeat"/>
    <property type="match status" value="1"/>
</dbReference>
<sequence>MPKYNLEALGHEEFERLCQSLIQQIIGAGAKVYGMGSDGSREATFKGKAPYPSKEEQWGGSWIFQAKFHDVQQIGPKEARRRLLVELDDELSKITEKYKHPCDNFILMTNVSLTPAFQKGIKDRIDNEIIPKYHHVIKHIHVWGAEEICRFLDDYPGIRQTYAHLLVSGDIIARLLRLIEREETDLDELVKLYCQGCLDHEKYAALDDAGDVEDERIALQRVFIDLDAKPPRLPQDPQALERLPEWLKQAADDERSSALSYLLDDSIPGLVLIGGPGEGKSTLGQYLAQIHRARLIGRLNELEENIEEFEKCIPRIPFRILLREYAQWVSSRNNSDSLFHYLAHHVSQVSGRDVNPEHIHKIIKSNPVLLILDGLDEVPEKKLRRRVLDNITSFVHQVKDILKGNLRVIATTRPYGYSQEFDPAHYLHLTLQKLSSEKASLYARRWTDAREPNPREANRIQKTFNMCLKDRVVNVLTQTPLQVTILLVIIRARGTPPKQREELFERYMDIIYQREQKKRPELLRTEQDITYGLHKYLAYILHRRAEKDETAALMDVSEFRKRVKEYLHHTNPLLSEEELETKTEQIIREASQRLVLIESPQEGKIGFGLTTTREFFAAAHLVDTAKDTKERDLRFRAIARSPHWRNVALFFAGRVGRTRPGEAASMIDVCREIDTEMVDKFLKRGAELVMEMVDDRVLREPHNEVGAIQYGLTMLDNGYIRAYGEFLNKLKNLPDEYKERVVCPWMEERLKNIIPENLKLYADIYQKLFGIRGPLKTAIQRASKFDSKDVKLWALFQAIKNRIVEPWVIELLEELVNIMSTERIARTLGNYWPNFRFYLNFLLSPKARAAIALALLVGIKRHSSPFEPLPPKVMEELSMIKPEGKFKKNSLLLWVVGQFIMLSCLSVAEERRYRRRDGSVGFSLPGIANPYVRAMINKNASFIKDFCETFSEQNEPFIKSLVTIFQFLLEPHKSEKYIAVSKQLQGMEKPVLWPMELIPRLPPDGEEEAYNYHKDLYTLYQLYESEEQYRKDFEELNELINKKSNIVTNHPQKLLVWIESHCDPTIEKFLDREILIDLKKWLRQRDLSENTLALCSYSWRRVVSDDFELCKLVLEIVNKQLAKGQKWLTISPDILFYEWHEPKTEQELAVANRLRQIFEKVLDNYSILKDPYHRQLEILYWSALRAGVAEEKHMTKLYKIVHEIADFPSIRWYVAEAEKVWSTLLNLLQSENLEVSRLSAVSLSVIPQARKKIKEVWIGDKYWNLAQDKKDAWRPRYINGMAQCQLKWAENGQEWLEAIKETNTEEVQRAWCRVIEEAGYNEAEDLDALFNLLLHILESRDTFARPVRFAALRRLYEIVSEIEPVEFDEESLNLPLSRRGTTSFS</sequence>
<dbReference type="EMBL" id="DRDR01000111">
    <property type="protein sequence ID" value="HDL60333.1"/>
    <property type="molecule type" value="Genomic_DNA"/>
</dbReference>
<evidence type="ECO:0008006" key="2">
    <source>
        <dbReference type="Google" id="ProtNLM"/>
    </source>
</evidence>
<dbReference type="InterPro" id="IPR027417">
    <property type="entry name" value="P-loop_NTPase"/>
</dbReference>
<dbReference type="InterPro" id="IPR016024">
    <property type="entry name" value="ARM-type_fold"/>
</dbReference>
<accession>A0A7V0LUE6</accession>
<dbReference type="SUPFAM" id="SSF52540">
    <property type="entry name" value="P-loop containing nucleoside triphosphate hydrolases"/>
    <property type="match status" value="1"/>
</dbReference>
<organism evidence="1">
    <name type="scientific">candidate division WOR-3 bacterium</name>
    <dbReference type="NCBI Taxonomy" id="2052148"/>
    <lineage>
        <taxon>Bacteria</taxon>
        <taxon>Bacteria division WOR-3</taxon>
    </lineage>
</organism>
<dbReference type="Gene3D" id="3.40.50.300">
    <property type="entry name" value="P-loop containing nucleotide triphosphate hydrolases"/>
    <property type="match status" value="1"/>
</dbReference>
<proteinExistence type="predicted"/>
<name>A0A7V0LUE6_UNCW3</name>
<reference evidence="1" key="1">
    <citation type="journal article" date="2020" name="mSystems">
        <title>Genome- and Community-Level Interaction Insights into Carbon Utilization and Element Cycling Functions of Hydrothermarchaeota in Hydrothermal Sediment.</title>
        <authorList>
            <person name="Zhou Z."/>
            <person name="Liu Y."/>
            <person name="Xu W."/>
            <person name="Pan J."/>
            <person name="Luo Z.H."/>
            <person name="Li M."/>
        </authorList>
    </citation>
    <scope>NUCLEOTIDE SEQUENCE [LARGE SCALE GENOMIC DNA]</scope>
    <source>
        <strain evidence="1">HyVt-28</strain>
    </source>
</reference>
<protein>
    <recommendedName>
        <fullName evidence="2">NACHT domain-containing protein</fullName>
    </recommendedName>
</protein>
<comment type="caution">
    <text evidence="1">The sequence shown here is derived from an EMBL/GenBank/DDBJ whole genome shotgun (WGS) entry which is preliminary data.</text>
</comment>